<keyword evidence="1" id="KW-0677">Repeat</keyword>
<dbReference type="FunFam" id="1.25.40.10:FF:000158">
    <property type="entry name" value="pentatricopeptide repeat-containing protein At2g33680"/>
    <property type="match status" value="1"/>
</dbReference>
<evidence type="ECO:0000256" key="2">
    <source>
        <dbReference type="PROSITE-ProRule" id="PRU00708"/>
    </source>
</evidence>
<dbReference type="PANTHER" id="PTHR47926">
    <property type="entry name" value="PENTATRICOPEPTIDE REPEAT-CONTAINING PROTEIN"/>
    <property type="match status" value="1"/>
</dbReference>
<dbReference type="NCBIfam" id="TIGR00756">
    <property type="entry name" value="PPR"/>
    <property type="match status" value="3"/>
</dbReference>
<dbReference type="PROSITE" id="PS51375">
    <property type="entry name" value="PPR"/>
    <property type="match status" value="2"/>
</dbReference>
<gene>
    <name evidence="3" type="ORF">SELMODRAFT_50800</name>
</gene>
<dbReference type="GO" id="GO:0048731">
    <property type="term" value="P:system development"/>
    <property type="evidence" value="ECO:0007669"/>
    <property type="project" value="UniProtKB-ARBA"/>
</dbReference>
<dbReference type="PANTHER" id="PTHR47926:SF533">
    <property type="entry name" value="DYW DOMAIN-CONTAINING PROTEIN"/>
    <property type="match status" value="1"/>
</dbReference>
<dbReference type="Gramene" id="EFJ26043">
    <property type="protein sequence ID" value="EFJ26043"/>
    <property type="gene ID" value="SELMODRAFT_50800"/>
</dbReference>
<evidence type="ECO:0000313" key="4">
    <source>
        <dbReference type="Proteomes" id="UP000001514"/>
    </source>
</evidence>
<dbReference type="HOGENOM" id="CLU_002706_0_0_1"/>
<dbReference type="KEGG" id="smo:SELMODRAFT_50800"/>
<dbReference type="Proteomes" id="UP000001514">
    <property type="component" value="Unassembled WGS sequence"/>
</dbReference>
<dbReference type="InterPro" id="IPR046960">
    <property type="entry name" value="PPR_At4g14850-like_plant"/>
</dbReference>
<dbReference type="STRING" id="88036.D8RPI2"/>
<sequence length="273" mass="30249">EAPQEFDAMPRKPLVSWNTMLTVYARSGYLSQARALFDLMPNRNTVSWNAMISATLNHGNFQEAKDLFDTMPYQNAVSCNIMIVAYTNEGRLDLAEKLFDAMPKRSFSPSSDVVLTTAVCLAYAQAGHLEKSMAVFQSMPQQPTAVAWTAMLTSLAYSGDRARALWLLHAVKIQGICLDAVVFKSVLIACVHIGVLRLAIEQFVSMSFDFGLGPGKEHYRCVLNILARVGQLELAEDLIANMPFEDDAVDWEALLAACVVHNDRQRGKRLAAK</sequence>
<dbReference type="Pfam" id="PF13041">
    <property type="entry name" value="PPR_2"/>
    <property type="match status" value="1"/>
</dbReference>
<reference evidence="3 4" key="1">
    <citation type="journal article" date="2011" name="Science">
        <title>The Selaginella genome identifies genetic changes associated with the evolution of vascular plants.</title>
        <authorList>
            <person name="Banks J.A."/>
            <person name="Nishiyama T."/>
            <person name="Hasebe M."/>
            <person name="Bowman J.L."/>
            <person name="Gribskov M."/>
            <person name="dePamphilis C."/>
            <person name="Albert V.A."/>
            <person name="Aono N."/>
            <person name="Aoyama T."/>
            <person name="Ambrose B.A."/>
            <person name="Ashton N.W."/>
            <person name="Axtell M.J."/>
            <person name="Barker E."/>
            <person name="Barker M.S."/>
            <person name="Bennetzen J.L."/>
            <person name="Bonawitz N.D."/>
            <person name="Chapple C."/>
            <person name="Cheng C."/>
            <person name="Correa L.G."/>
            <person name="Dacre M."/>
            <person name="DeBarry J."/>
            <person name="Dreyer I."/>
            <person name="Elias M."/>
            <person name="Engstrom E.M."/>
            <person name="Estelle M."/>
            <person name="Feng L."/>
            <person name="Finet C."/>
            <person name="Floyd S.K."/>
            <person name="Frommer W.B."/>
            <person name="Fujita T."/>
            <person name="Gramzow L."/>
            <person name="Gutensohn M."/>
            <person name="Harholt J."/>
            <person name="Hattori M."/>
            <person name="Heyl A."/>
            <person name="Hirai T."/>
            <person name="Hiwatashi Y."/>
            <person name="Ishikawa M."/>
            <person name="Iwata M."/>
            <person name="Karol K.G."/>
            <person name="Koehler B."/>
            <person name="Kolukisaoglu U."/>
            <person name="Kubo M."/>
            <person name="Kurata T."/>
            <person name="Lalonde S."/>
            <person name="Li K."/>
            <person name="Li Y."/>
            <person name="Litt A."/>
            <person name="Lyons E."/>
            <person name="Manning G."/>
            <person name="Maruyama T."/>
            <person name="Michael T.P."/>
            <person name="Mikami K."/>
            <person name="Miyazaki S."/>
            <person name="Morinaga S."/>
            <person name="Murata T."/>
            <person name="Mueller-Roeber B."/>
            <person name="Nelson D.R."/>
            <person name="Obara M."/>
            <person name="Oguri Y."/>
            <person name="Olmstead R.G."/>
            <person name="Onodera N."/>
            <person name="Petersen B.L."/>
            <person name="Pils B."/>
            <person name="Prigge M."/>
            <person name="Rensing S.A."/>
            <person name="Riano-Pachon D.M."/>
            <person name="Roberts A.W."/>
            <person name="Sato Y."/>
            <person name="Scheller H.V."/>
            <person name="Schulz B."/>
            <person name="Schulz C."/>
            <person name="Shakirov E.V."/>
            <person name="Shibagaki N."/>
            <person name="Shinohara N."/>
            <person name="Shippen D.E."/>
            <person name="Soerensen I."/>
            <person name="Sotooka R."/>
            <person name="Sugimoto N."/>
            <person name="Sugita M."/>
            <person name="Sumikawa N."/>
            <person name="Tanurdzic M."/>
            <person name="Theissen G."/>
            <person name="Ulvskov P."/>
            <person name="Wakazuki S."/>
            <person name="Weng J.K."/>
            <person name="Willats W.W."/>
            <person name="Wipf D."/>
            <person name="Wolf P.G."/>
            <person name="Yang L."/>
            <person name="Zimmer A.D."/>
            <person name="Zhu Q."/>
            <person name="Mitros T."/>
            <person name="Hellsten U."/>
            <person name="Loque D."/>
            <person name="Otillar R."/>
            <person name="Salamov A."/>
            <person name="Schmutz J."/>
            <person name="Shapiro H."/>
            <person name="Lindquist E."/>
            <person name="Lucas S."/>
            <person name="Rokhsar D."/>
            <person name="Grigoriev I.V."/>
        </authorList>
    </citation>
    <scope>NUCLEOTIDE SEQUENCE [LARGE SCALE GENOMIC DNA]</scope>
</reference>
<protein>
    <recommendedName>
        <fullName evidence="5">Pentacotripeptide-repeat region of PRORP domain-containing protein</fullName>
    </recommendedName>
</protein>
<proteinExistence type="predicted"/>
<accession>D8RPI2</accession>
<dbReference type="GO" id="GO:0003723">
    <property type="term" value="F:RNA binding"/>
    <property type="evidence" value="ECO:0007669"/>
    <property type="project" value="InterPro"/>
</dbReference>
<dbReference type="InterPro" id="IPR002885">
    <property type="entry name" value="PPR_rpt"/>
</dbReference>
<dbReference type="InParanoid" id="D8RPI2"/>
<feature type="repeat" description="PPR" evidence="2">
    <location>
        <begin position="75"/>
        <end position="109"/>
    </location>
</feature>
<evidence type="ECO:0008006" key="5">
    <source>
        <dbReference type="Google" id="ProtNLM"/>
    </source>
</evidence>
<organism evidence="4">
    <name type="scientific">Selaginella moellendorffii</name>
    <name type="common">Spikemoss</name>
    <dbReference type="NCBI Taxonomy" id="88036"/>
    <lineage>
        <taxon>Eukaryota</taxon>
        <taxon>Viridiplantae</taxon>
        <taxon>Streptophyta</taxon>
        <taxon>Embryophyta</taxon>
        <taxon>Tracheophyta</taxon>
        <taxon>Lycopodiopsida</taxon>
        <taxon>Selaginellales</taxon>
        <taxon>Selaginellaceae</taxon>
        <taxon>Selaginella</taxon>
    </lineage>
</organism>
<evidence type="ECO:0000313" key="3">
    <source>
        <dbReference type="EMBL" id="EFJ26043.1"/>
    </source>
</evidence>
<dbReference type="InterPro" id="IPR011990">
    <property type="entry name" value="TPR-like_helical_dom_sf"/>
</dbReference>
<dbReference type="EMBL" id="GL377585">
    <property type="protein sequence ID" value="EFJ26043.1"/>
    <property type="molecule type" value="Genomic_DNA"/>
</dbReference>
<feature type="non-terminal residue" evidence="3">
    <location>
        <position position="273"/>
    </location>
</feature>
<dbReference type="Gene3D" id="1.25.40.10">
    <property type="entry name" value="Tetratricopeptide repeat domain"/>
    <property type="match status" value="2"/>
</dbReference>
<feature type="repeat" description="PPR" evidence="2">
    <location>
        <begin position="13"/>
        <end position="47"/>
    </location>
</feature>
<feature type="non-terminal residue" evidence="3">
    <location>
        <position position="1"/>
    </location>
</feature>
<dbReference type="GO" id="GO:0009451">
    <property type="term" value="P:RNA modification"/>
    <property type="evidence" value="ECO:0007669"/>
    <property type="project" value="InterPro"/>
</dbReference>
<dbReference type="eggNOG" id="KOG4197">
    <property type="taxonomic scope" value="Eukaryota"/>
</dbReference>
<keyword evidence="4" id="KW-1185">Reference proteome</keyword>
<name>D8RPI2_SELML</name>
<evidence type="ECO:0000256" key="1">
    <source>
        <dbReference type="ARBA" id="ARBA00022737"/>
    </source>
</evidence>
<dbReference type="AlphaFoldDB" id="D8RPI2"/>
<dbReference type="Pfam" id="PF01535">
    <property type="entry name" value="PPR"/>
    <property type="match status" value="3"/>
</dbReference>